<dbReference type="InterPro" id="IPR036063">
    <property type="entry name" value="Smr_dom_sf"/>
</dbReference>
<dbReference type="FunFam" id="1.25.40.10:FF:000980">
    <property type="entry name" value="Pentatricopeptide repeat-containing protein, chloroplastic"/>
    <property type="match status" value="1"/>
</dbReference>
<dbReference type="PANTHER" id="PTHR47447">
    <property type="entry name" value="OS03G0856100 PROTEIN"/>
    <property type="match status" value="1"/>
</dbReference>
<dbReference type="Gene3D" id="1.25.40.10">
    <property type="entry name" value="Tetratricopeptide repeat domain"/>
    <property type="match status" value="6"/>
</dbReference>
<dbReference type="EMBL" id="VEPZ02001048">
    <property type="protein sequence ID" value="KAE8697950.1"/>
    <property type="molecule type" value="Genomic_DNA"/>
</dbReference>
<dbReference type="Gene3D" id="3.30.1370.110">
    <property type="match status" value="1"/>
</dbReference>
<dbReference type="InterPro" id="IPR011990">
    <property type="entry name" value="TPR-like_helical_dom_sf"/>
</dbReference>
<proteinExistence type="inferred from homology"/>
<dbReference type="NCBIfam" id="TIGR00756">
    <property type="entry name" value="PPR"/>
    <property type="match status" value="9"/>
</dbReference>
<sequence>MASTPPHYSITATTKSYHTQQYPKNQIKNQRNHSHPQKFSLSNSPHPPCNAAKHTSTASATCAPLPFPSLDPDFSGRRSTRFVSKTHLGRPKTTINTRRTSVAEEVLQLALHNGLAGLESILHSFESKLCSSDDYTFLLRELGNISEYEKALKCFNFAVRRERRKTEQGKLATAMISILGRLGKIELAKGIFRTAISEGYGNTVYAFSALISAFGRSGYCDEAIKVFDSMKNHGLRPNLVTYNAVIDACAKGGVDFKRVVELFDEMLRSGVQPDRITFNSLLAVCSRGGLWEAARNLFSEMVNRGINRDVLTYNTLLDAVCKGGQLDLAFEIMAEMPAKNILPNVVTYSTVVDGYAKAGRFDEALNLFNEMKFLGIGLDRVSYNTLLSIYAKLGRFEEALDICREMEDSGMRKDVVTYNALLDGYGKLGKYDEVRGLFDEMKAQKVSPNLLTYSTVIDVYSKGGLYEEAMYVFREFKGAGLKADVVLYSALIDALCKNRLVESALSLLNEMTNEGIRPNVVTYNSIIDAFGRSATSEHAFDAGEIRELVADSSSLVIDQCIQSKAGNRECNQIIKIFGQLAAEKGGKAKKDCGGKWEILCILGVFQKMHELEIKPNVVTFSAILNVCSRCDSFEEASMLLEGLRLFDNQVYGVAYGLLMGYRENVWVQAQSLFDEVKSMDSSTASAFYNALSDVLWHFGQKRGAQLVVLEGRRRQVWESVWSSSCLDLHLMSSGAARAMVHSWLLNIHTIVFEGHELPKLLSILTGWGKHSKRVGEGALRRAVEALLTSMGAPFQLAKCNLGRFESTGPVVTAWLRRSGTKKLIVLHDDRSHTENTRFEQISNLQTVPLY</sequence>
<evidence type="ECO:0000256" key="1">
    <source>
        <dbReference type="ARBA" id="ARBA00007626"/>
    </source>
</evidence>
<evidence type="ECO:0000256" key="2">
    <source>
        <dbReference type="ARBA" id="ARBA00022737"/>
    </source>
</evidence>
<accession>A0A6A3A0X1</accession>
<evidence type="ECO:0000313" key="7">
    <source>
        <dbReference type="Proteomes" id="UP000436088"/>
    </source>
</evidence>
<dbReference type="SMART" id="SM00463">
    <property type="entry name" value="SMR"/>
    <property type="match status" value="1"/>
</dbReference>
<dbReference type="InterPro" id="IPR033443">
    <property type="entry name" value="PROP1-like_PPR_dom"/>
</dbReference>
<feature type="repeat" description="PPR" evidence="3">
    <location>
        <begin position="309"/>
        <end position="343"/>
    </location>
</feature>
<feature type="repeat" description="PPR" evidence="3">
    <location>
        <begin position="274"/>
        <end position="308"/>
    </location>
</feature>
<dbReference type="PROSITE" id="PS51375">
    <property type="entry name" value="PPR"/>
    <property type="match status" value="9"/>
</dbReference>
<dbReference type="FunFam" id="1.25.40.10:FF:000581">
    <property type="entry name" value="Pentatricopeptide repeat-containing protein, chloroplastic"/>
    <property type="match status" value="1"/>
</dbReference>
<protein>
    <submittedName>
        <fullName evidence="6">Pentatricopeptide repeat-containing protein</fullName>
    </submittedName>
</protein>
<feature type="repeat" description="PPR" evidence="3">
    <location>
        <begin position="484"/>
        <end position="518"/>
    </location>
</feature>
<evidence type="ECO:0000256" key="3">
    <source>
        <dbReference type="PROSITE-ProRule" id="PRU00708"/>
    </source>
</evidence>
<dbReference type="OrthoDB" id="185373at2759"/>
<feature type="repeat" description="PPR" evidence="3">
    <location>
        <begin position="449"/>
        <end position="483"/>
    </location>
</feature>
<dbReference type="Pfam" id="PF13041">
    <property type="entry name" value="PPR_2"/>
    <property type="match status" value="2"/>
</dbReference>
<dbReference type="InterPro" id="IPR002625">
    <property type="entry name" value="Smr_dom"/>
</dbReference>
<dbReference type="Pfam" id="PF01535">
    <property type="entry name" value="PPR"/>
    <property type="match status" value="2"/>
</dbReference>
<dbReference type="Pfam" id="PF17177">
    <property type="entry name" value="PPR_long"/>
    <property type="match status" value="1"/>
</dbReference>
<organism evidence="6 7">
    <name type="scientific">Hibiscus syriacus</name>
    <name type="common">Rose of Sharon</name>
    <dbReference type="NCBI Taxonomy" id="106335"/>
    <lineage>
        <taxon>Eukaryota</taxon>
        <taxon>Viridiplantae</taxon>
        <taxon>Streptophyta</taxon>
        <taxon>Embryophyta</taxon>
        <taxon>Tracheophyta</taxon>
        <taxon>Spermatophyta</taxon>
        <taxon>Magnoliopsida</taxon>
        <taxon>eudicotyledons</taxon>
        <taxon>Gunneridae</taxon>
        <taxon>Pentapetalae</taxon>
        <taxon>rosids</taxon>
        <taxon>malvids</taxon>
        <taxon>Malvales</taxon>
        <taxon>Malvaceae</taxon>
        <taxon>Malvoideae</taxon>
        <taxon>Hibiscus</taxon>
    </lineage>
</organism>
<keyword evidence="2" id="KW-0677">Repeat</keyword>
<feature type="domain" description="Smr" evidence="5">
    <location>
        <begin position="726"/>
        <end position="815"/>
    </location>
</feature>
<evidence type="ECO:0000259" key="5">
    <source>
        <dbReference type="PROSITE" id="PS50828"/>
    </source>
</evidence>
<keyword evidence="7" id="KW-1185">Reference proteome</keyword>
<reference evidence="6" key="1">
    <citation type="submission" date="2019-09" db="EMBL/GenBank/DDBJ databases">
        <title>Draft genome information of white flower Hibiscus syriacus.</title>
        <authorList>
            <person name="Kim Y.-M."/>
        </authorList>
    </citation>
    <scope>NUCLEOTIDE SEQUENCE [LARGE SCALE GENOMIC DNA]</scope>
    <source>
        <strain evidence="6">YM2019G1</strain>
    </source>
</reference>
<dbReference type="SUPFAM" id="SSF160443">
    <property type="entry name" value="SMR domain-like"/>
    <property type="match status" value="1"/>
</dbReference>
<evidence type="ECO:0000313" key="6">
    <source>
        <dbReference type="EMBL" id="KAE8697950.1"/>
    </source>
</evidence>
<gene>
    <name evidence="6" type="ORF">F3Y22_tig00110607pilonHSYRG00149</name>
</gene>
<dbReference type="AlphaFoldDB" id="A0A6A3A0X1"/>
<comment type="similarity">
    <text evidence="1">Belongs to the PPR family. P subfamily.</text>
</comment>
<feature type="repeat" description="PPR" evidence="3">
    <location>
        <begin position="203"/>
        <end position="237"/>
    </location>
</feature>
<comment type="caution">
    <text evidence="6">The sequence shown here is derived from an EMBL/GenBank/DDBJ whole genome shotgun (WGS) entry which is preliminary data.</text>
</comment>
<dbReference type="InterPro" id="IPR002885">
    <property type="entry name" value="PPR_rpt"/>
</dbReference>
<dbReference type="SUPFAM" id="SSF81901">
    <property type="entry name" value="HCP-like"/>
    <property type="match status" value="1"/>
</dbReference>
<name>A0A6A3A0X1_HIBSY</name>
<feature type="repeat" description="PPR" evidence="3">
    <location>
        <begin position="379"/>
        <end position="413"/>
    </location>
</feature>
<feature type="repeat" description="PPR" evidence="3">
    <location>
        <begin position="414"/>
        <end position="448"/>
    </location>
</feature>
<feature type="repeat" description="PPR" evidence="3">
    <location>
        <begin position="238"/>
        <end position="273"/>
    </location>
</feature>
<dbReference type="PROSITE" id="PS50828">
    <property type="entry name" value="SMR"/>
    <property type="match status" value="1"/>
</dbReference>
<dbReference type="PANTHER" id="PTHR47447:SF29">
    <property type="entry name" value="PPR CONTAINING PLANT PROTEIN"/>
    <property type="match status" value="1"/>
</dbReference>
<feature type="repeat" description="PPR" evidence="3">
    <location>
        <begin position="344"/>
        <end position="378"/>
    </location>
</feature>
<evidence type="ECO:0000256" key="4">
    <source>
        <dbReference type="SAM" id="MobiDB-lite"/>
    </source>
</evidence>
<dbReference type="FunFam" id="1.25.40.10:FF:000556">
    <property type="entry name" value="Pentatricopeptide repeat-containing protein, chloroplastic"/>
    <property type="match status" value="1"/>
</dbReference>
<dbReference type="Pfam" id="PF13812">
    <property type="entry name" value="PPR_3"/>
    <property type="match status" value="1"/>
</dbReference>
<dbReference type="Proteomes" id="UP000436088">
    <property type="component" value="Unassembled WGS sequence"/>
</dbReference>
<feature type="region of interest" description="Disordered" evidence="4">
    <location>
        <begin position="26"/>
        <end position="55"/>
    </location>
</feature>